<dbReference type="InterPro" id="IPR011856">
    <property type="entry name" value="tRNA_endonuc-like_dom_sf"/>
</dbReference>
<dbReference type="EMBL" id="QUNO01000006">
    <property type="protein sequence ID" value="REH47303.1"/>
    <property type="molecule type" value="Genomic_DNA"/>
</dbReference>
<protein>
    <submittedName>
        <fullName evidence="2">Uncharacterized protein</fullName>
    </submittedName>
</protein>
<evidence type="ECO:0000313" key="2">
    <source>
        <dbReference type="EMBL" id="REH47303.1"/>
    </source>
</evidence>
<feature type="compositionally biased region" description="Basic and acidic residues" evidence="1">
    <location>
        <begin position="1"/>
        <end position="13"/>
    </location>
</feature>
<dbReference type="GO" id="GO:0003676">
    <property type="term" value="F:nucleic acid binding"/>
    <property type="evidence" value="ECO:0007669"/>
    <property type="project" value="InterPro"/>
</dbReference>
<dbReference type="Gene3D" id="3.40.1350.10">
    <property type="match status" value="1"/>
</dbReference>
<organism evidence="2 3">
    <name type="scientific">Kutzneria buriramensis</name>
    <dbReference type="NCBI Taxonomy" id="1045776"/>
    <lineage>
        <taxon>Bacteria</taxon>
        <taxon>Bacillati</taxon>
        <taxon>Actinomycetota</taxon>
        <taxon>Actinomycetes</taxon>
        <taxon>Pseudonocardiales</taxon>
        <taxon>Pseudonocardiaceae</taxon>
        <taxon>Kutzneria</taxon>
    </lineage>
</organism>
<name>A0A3E0HLE6_9PSEU</name>
<feature type="region of interest" description="Disordered" evidence="1">
    <location>
        <begin position="1"/>
        <end position="20"/>
    </location>
</feature>
<keyword evidence="3" id="KW-1185">Reference proteome</keyword>
<reference evidence="2 3" key="1">
    <citation type="submission" date="2018-08" db="EMBL/GenBank/DDBJ databases">
        <title>Genomic Encyclopedia of Archaeal and Bacterial Type Strains, Phase II (KMG-II): from individual species to whole genera.</title>
        <authorList>
            <person name="Goeker M."/>
        </authorList>
    </citation>
    <scope>NUCLEOTIDE SEQUENCE [LARGE SCALE GENOMIC DNA]</scope>
    <source>
        <strain evidence="2 3">DSM 45791</strain>
    </source>
</reference>
<dbReference type="RefSeq" id="WP_147328554.1">
    <property type="nucleotide sequence ID" value="NZ_CP144375.1"/>
</dbReference>
<sequence>MTEQPGKQREGGWRPDPMAAPVSSLQSWIVGDPRLRWPRESDVTRWLADHLDCLAPHLGVRHLEVIGREVVIGERWSTPGRYGIEQTVAGLRLDLAARDEHGRLVIVEVQFGPADHKHVGQLITYANTADAALAVWVVADSDPVFCGDHLATLARVNTAFAGRPEFRVVAVTLESQGPLVARADVPWTPTLRGVDPAHAAVHRLFDRRPGVALTPGGGQQRGPGISAWRRRRGAVRRPRSYSPALRDVRGTVLGDDHQPPRQVRPPARP</sequence>
<feature type="compositionally biased region" description="Basic residues" evidence="1">
    <location>
        <begin position="228"/>
        <end position="239"/>
    </location>
</feature>
<proteinExistence type="predicted"/>
<feature type="compositionally biased region" description="Basic and acidic residues" evidence="1">
    <location>
        <begin position="246"/>
        <end position="259"/>
    </location>
</feature>
<evidence type="ECO:0000313" key="3">
    <source>
        <dbReference type="Proteomes" id="UP000256269"/>
    </source>
</evidence>
<dbReference type="Proteomes" id="UP000256269">
    <property type="component" value="Unassembled WGS sequence"/>
</dbReference>
<comment type="caution">
    <text evidence="2">The sequence shown here is derived from an EMBL/GenBank/DDBJ whole genome shotgun (WGS) entry which is preliminary data.</text>
</comment>
<evidence type="ECO:0000256" key="1">
    <source>
        <dbReference type="SAM" id="MobiDB-lite"/>
    </source>
</evidence>
<accession>A0A3E0HLE6</accession>
<dbReference type="AlphaFoldDB" id="A0A3E0HLE6"/>
<gene>
    <name evidence="2" type="ORF">BCF44_106468</name>
</gene>
<dbReference type="OrthoDB" id="570199at2"/>
<feature type="region of interest" description="Disordered" evidence="1">
    <location>
        <begin position="210"/>
        <end position="269"/>
    </location>
</feature>